<accession>A0A165PEE9</accession>
<evidence type="ECO:0000313" key="1">
    <source>
        <dbReference type="EMBL" id="KZW02057.1"/>
    </source>
</evidence>
<dbReference type="AlphaFoldDB" id="A0A165PEE9"/>
<dbReference type="Proteomes" id="UP000077266">
    <property type="component" value="Unassembled WGS sequence"/>
</dbReference>
<protein>
    <submittedName>
        <fullName evidence="1">Uncharacterized protein</fullName>
    </submittedName>
</protein>
<evidence type="ECO:0000313" key="2">
    <source>
        <dbReference type="Proteomes" id="UP000077266"/>
    </source>
</evidence>
<dbReference type="STRING" id="1314781.A0A165PEE9"/>
<reference evidence="1 2" key="1">
    <citation type="journal article" date="2016" name="Mol. Biol. Evol.">
        <title>Comparative Genomics of Early-Diverging Mushroom-Forming Fungi Provides Insights into the Origins of Lignocellulose Decay Capabilities.</title>
        <authorList>
            <person name="Nagy L.G."/>
            <person name="Riley R."/>
            <person name="Tritt A."/>
            <person name="Adam C."/>
            <person name="Daum C."/>
            <person name="Floudas D."/>
            <person name="Sun H."/>
            <person name="Yadav J.S."/>
            <person name="Pangilinan J."/>
            <person name="Larsson K.H."/>
            <person name="Matsuura K."/>
            <person name="Barry K."/>
            <person name="Labutti K."/>
            <person name="Kuo R."/>
            <person name="Ohm R.A."/>
            <person name="Bhattacharya S.S."/>
            <person name="Shirouzu T."/>
            <person name="Yoshinaga Y."/>
            <person name="Martin F.M."/>
            <person name="Grigoriev I.V."/>
            <person name="Hibbett D.S."/>
        </authorList>
    </citation>
    <scope>NUCLEOTIDE SEQUENCE [LARGE SCALE GENOMIC DNA]</scope>
    <source>
        <strain evidence="1 2">HHB12029</strain>
    </source>
</reference>
<dbReference type="InParanoid" id="A0A165PEE9"/>
<proteinExistence type="predicted"/>
<organism evidence="1 2">
    <name type="scientific">Exidia glandulosa HHB12029</name>
    <dbReference type="NCBI Taxonomy" id="1314781"/>
    <lineage>
        <taxon>Eukaryota</taxon>
        <taxon>Fungi</taxon>
        <taxon>Dikarya</taxon>
        <taxon>Basidiomycota</taxon>
        <taxon>Agaricomycotina</taxon>
        <taxon>Agaricomycetes</taxon>
        <taxon>Auriculariales</taxon>
        <taxon>Exidiaceae</taxon>
        <taxon>Exidia</taxon>
    </lineage>
</organism>
<keyword evidence="2" id="KW-1185">Reference proteome</keyword>
<dbReference type="EMBL" id="KV425890">
    <property type="protein sequence ID" value="KZW02057.1"/>
    <property type="molecule type" value="Genomic_DNA"/>
</dbReference>
<dbReference type="OrthoDB" id="433924at2759"/>
<gene>
    <name evidence="1" type="ORF">EXIGLDRAFT_511641</name>
</gene>
<sequence length="374" mass="41482">MHNTATELITQLKCPPHLYPPLDVPGLLAAIVQSQSSVGHVSVPPPHRPGVKLPDELVAFMNTSRVYGIFTGDLLRSENQYGSYGVTAPAGMETADLFRALSATTAQWKKISEASHIIFIHLDHWRNLNKLPGLAHRRSRADIQFWSYGTSPLARAGTQGGEVRQIFPCGQCLRISRLAILRSDRSSAGGVVTFTARAIATHPEKVQELIKAIDQHPLWTCYIIPEVLGLVKEMTTEAGYDQSKLSDAVTSVSSILSPIGKGRISLIRHPPPSWDTDGVANWEFDQSEVLKNDPIKILEYSVAELGKHRRQERNKEEFVDQLICDDLRQMEANPTIHTSYRRFVIIYEDTHDWGSADMNADGVSAALLELSTAN</sequence>
<name>A0A165PEE9_EXIGL</name>